<evidence type="ECO:0000313" key="3">
    <source>
        <dbReference type="Proteomes" id="UP000799118"/>
    </source>
</evidence>
<proteinExistence type="predicted"/>
<protein>
    <submittedName>
        <fullName evidence="2">Uncharacterized protein</fullName>
    </submittedName>
</protein>
<dbReference type="AlphaFoldDB" id="A0A6A4H1G8"/>
<feature type="compositionally biased region" description="Polar residues" evidence="1">
    <location>
        <begin position="1"/>
        <end position="42"/>
    </location>
</feature>
<evidence type="ECO:0000313" key="2">
    <source>
        <dbReference type="EMBL" id="KAE9391881.1"/>
    </source>
</evidence>
<gene>
    <name evidence="2" type="ORF">BT96DRAFT_1000870</name>
</gene>
<reference evidence="2" key="1">
    <citation type="journal article" date="2019" name="Environ. Microbiol.">
        <title>Fungal ecological strategies reflected in gene transcription - a case study of two litter decomposers.</title>
        <authorList>
            <person name="Barbi F."/>
            <person name="Kohler A."/>
            <person name="Barry K."/>
            <person name="Baskaran P."/>
            <person name="Daum C."/>
            <person name="Fauchery L."/>
            <person name="Ihrmark K."/>
            <person name="Kuo A."/>
            <person name="LaButti K."/>
            <person name="Lipzen A."/>
            <person name="Morin E."/>
            <person name="Grigoriev I.V."/>
            <person name="Henrissat B."/>
            <person name="Lindahl B."/>
            <person name="Martin F."/>
        </authorList>
    </citation>
    <scope>NUCLEOTIDE SEQUENCE</scope>
    <source>
        <strain evidence="2">JB14</strain>
    </source>
</reference>
<sequence>MGKRGSNQIQPSHSLFMTSIGSSPAVTSTAQSSPATMSTSSGFKCPRCSKNPSGNNGDDNDNSDVELVTPMHTKHHKSTGLAMQEKAVAFKATFADGLSDKVILEKQMKGWTSKY</sequence>
<feature type="region of interest" description="Disordered" evidence="1">
    <location>
        <begin position="1"/>
        <end position="66"/>
    </location>
</feature>
<evidence type="ECO:0000256" key="1">
    <source>
        <dbReference type="SAM" id="MobiDB-lite"/>
    </source>
</evidence>
<accession>A0A6A4H1G8</accession>
<keyword evidence="3" id="KW-1185">Reference proteome</keyword>
<name>A0A6A4H1G8_9AGAR</name>
<dbReference type="EMBL" id="ML769610">
    <property type="protein sequence ID" value="KAE9391881.1"/>
    <property type="molecule type" value="Genomic_DNA"/>
</dbReference>
<dbReference type="Proteomes" id="UP000799118">
    <property type="component" value="Unassembled WGS sequence"/>
</dbReference>
<organism evidence="2 3">
    <name type="scientific">Gymnopus androsaceus JB14</name>
    <dbReference type="NCBI Taxonomy" id="1447944"/>
    <lineage>
        <taxon>Eukaryota</taxon>
        <taxon>Fungi</taxon>
        <taxon>Dikarya</taxon>
        <taxon>Basidiomycota</taxon>
        <taxon>Agaricomycotina</taxon>
        <taxon>Agaricomycetes</taxon>
        <taxon>Agaricomycetidae</taxon>
        <taxon>Agaricales</taxon>
        <taxon>Marasmiineae</taxon>
        <taxon>Omphalotaceae</taxon>
        <taxon>Gymnopus</taxon>
    </lineage>
</organism>